<dbReference type="OrthoDB" id="3266087at2759"/>
<keyword evidence="2" id="KW-1133">Transmembrane helix</keyword>
<evidence type="ECO:0000256" key="1">
    <source>
        <dbReference type="SAM" id="MobiDB-lite"/>
    </source>
</evidence>
<feature type="compositionally biased region" description="Low complexity" evidence="1">
    <location>
        <begin position="387"/>
        <end position="401"/>
    </location>
</feature>
<evidence type="ECO:0000256" key="2">
    <source>
        <dbReference type="SAM" id="Phobius"/>
    </source>
</evidence>
<feature type="compositionally biased region" description="Low complexity" evidence="1">
    <location>
        <begin position="222"/>
        <end position="238"/>
    </location>
</feature>
<dbReference type="InParanoid" id="A0A409VJI6"/>
<feature type="region of interest" description="Disordered" evidence="1">
    <location>
        <begin position="177"/>
        <end position="248"/>
    </location>
</feature>
<keyword evidence="2" id="KW-0472">Membrane</keyword>
<protein>
    <submittedName>
        <fullName evidence="3">Uncharacterized protein</fullName>
    </submittedName>
</protein>
<feature type="region of interest" description="Disordered" evidence="1">
    <location>
        <begin position="504"/>
        <end position="786"/>
    </location>
</feature>
<name>A0A409VJI6_9AGAR</name>
<dbReference type="EMBL" id="NHTK01006044">
    <property type="protein sequence ID" value="PPQ66387.1"/>
    <property type="molecule type" value="Genomic_DNA"/>
</dbReference>
<reference evidence="3 4" key="1">
    <citation type="journal article" date="2018" name="Evol. Lett.">
        <title>Horizontal gene cluster transfer increased hallucinogenic mushroom diversity.</title>
        <authorList>
            <person name="Reynolds H.T."/>
            <person name="Vijayakumar V."/>
            <person name="Gluck-Thaler E."/>
            <person name="Korotkin H.B."/>
            <person name="Matheny P.B."/>
            <person name="Slot J.C."/>
        </authorList>
    </citation>
    <scope>NUCLEOTIDE SEQUENCE [LARGE SCALE GENOMIC DNA]</scope>
    <source>
        <strain evidence="3 4">2629</strain>
    </source>
</reference>
<evidence type="ECO:0000313" key="4">
    <source>
        <dbReference type="Proteomes" id="UP000284842"/>
    </source>
</evidence>
<feature type="compositionally biased region" description="Polar residues" evidence="1">
    <location>
        <begin position="504"/>
        <end position="530"/>
    </location>
</feature>
<feature type="compositionally biased region" description="Basic and acidic residues" evidence="1">
    <location>
        <begin position="365"/>
        <end position="375"/>
    </location>
</feature>
<feature type="compositionally biased region" description="Polar residues" evidence="1">
    <location>
        <begin position="333"/>
        <end position="342"/>
    </location>
</feature>
<sequence length="926" mass="100342">MLRTTSHGASESQTPTYMDSQMLAPWSKRHQPWKQSAAEKRIHPDFKTLVCDEGSGLQGPWNIQTDSPSGIGTYMPFRTLANSQGEALVVEGLHPRARPAGFLREAHIRTDKDRTTAPDFIFGAASNIRLGPHDEKVPHHPPALLPSIMRYESNGSITEGSGEGGEPLVNLVRSGTFGRRHHFSKKTPPSRRPNDSGSDFYSNSTPSVSSRSIGTQSRKTSPHSLPRTPLLRPSPHSSKPQYSGDLDPYCTVASPNTFGAPTPARADITVCPGRRDHDSYFGFREPPPPLPPLDHPALREALQFKAREWSSSTQSISNSTRNAIVGQGRILQPSPSLPSLRNSHGRKMVLNGGRGRSNSASTEKISVREAIEQHIRPGRKKHSRTQSKSSINSRRSSAEYSARQASSTHGSEHEDCWEVQVSRAVVQLALGEDIQHQETRTLRTSSSSLPKDNKQNSPANYGQARGKNRSTGEALGLGSPFFLQGSQLSGNYSTNFISKFTYSTPKKTAGKSQDMSNGADTTAMNFSESGRTSREPSHGVRTASSSTAGSIKRPRRISLRAKTSGSLTRTPSPPPPRGSLLGAMQGSSTLLAPPSLSSLSTTQEAPSSPTKRTHHKSQPTLPSRSLLQNSSTPPIMEKSYSSGSGKRKADEAGVSGDKTPPKERRSDRTTTFAPDPRIHRVSSTSSHAPSSYHNSKRVRLSSASEGRSGSIRSGSMRFGTLASLSDSPPNAKTTGSWSSRGSHAGPASTGSHSHVHGPPVSHSASYNSQYMANPSNRPPSRRSLSQASIPISALVSPHAPSIARSGTYHMRDPRKPAPVQSTPWGLSLPSHVQEGESRWALRGWVERGGSPLHAWLFFVGFIIFPLWWAAALFIPIPRTRRLPGTDAEKGVILDDPQVEHGAHILAFIHRYHSYGPNICGFSALHN</sequence>
<dbReference type="AlphaFoldDB" id="A0A409VJI6"/>
<feature type="compositionally biased region" description="Low complexity" evidence="1">
    <location>
        <begin position="681"/>
        <end position="693"/>
    </location>
</feature>
<feature type="region of interest" description="Disordered" evidence="1">
    <location>
        <begin position="327"/>
        <end position="415"/>
    </location>
</feature>
<dbReference type="Proteomes" id="UP000284842">
    <property type="component" value="Unassembled WGS sequence"/>
</dbReference>
<feature type="compositionally biased region" description="Polar residues" evidence="1">
    <location>
        <begin position="722"/>
        <end position="741"/>
    </location>
</feature>
<feature type="compositionally biased region" description="Basic residues" evidence="1">
    <location>
        <begin position="376"/>
        <end position="385"/>
    </location>
</feature>
<keyword evidence="2" id="KW-0812">Transmembrane</keyword>
<feature type="transmembrane region" description="Helical" evidence="2">
    <location>
        <begin position="852"/>
        <end position="874"/>
    </location>
</feature>
<feature type="compositionally biased region" description="Polar residues" evidence="1">
    <location>
        <begin position="618"/>
        <end position="644"/>
    </location>
</feature>
<proteinExistence type="predicted"/>
<accession>A0A409VJI6</accession>
<evidence type="ECO:0000313" key="3">
    <source>
        <dbReference type="EMBL" id="PPQ66387.1"/>
    </source>
</evidence>
<keyword evidence="4" id="KW-1185">Reference proteome</keyword>
<feature type="compositionally biased region" description="Low complexity" evidence="1">
    <location>
        <begin position="578"/>
        <end position="602"/>
    </location>
</feature>
<feature type="compositionally biased region" description="Basic residues" evidence="1">
    <location>
        <begin position="178"/>
        <end position="189"/>
    </location>
</feature>
<feature type="compositionally biased region" description="Low complexity" evidence="1">
    <location>
        <begin position="700"/>
        <end position="719"/>
    </location>
</feature>
<gene>
    <name evidence="3" type="ORF">CVT24_007216</name>
</gene>
<organism evidence="3 4">
    <name type="scientific">Panaeolus cyanescens</name>
    <dbReference type="NCBI Taxonomy" id="181874"/>
    <lineage>
        <taxon>Eukaryota</taxon>
        <taxon>Fungi</taxon>
        <taxon>Dikarya</taxon>
        <taxon>Basidiomycota</taxon>
        <taxon>Agaricomycotina</taxon>
        <taxon>Agaricomycetes</taxon>
        <taxon>Agaricomycetidae</taxon>
        <taxon>Agaricales</taxon>
        <taxon>Agaricineae</taxon>
        <taxon>Galeropsidaceae</taxon>
        <taxon>Panaeolus</taxon>
    </lineage>
</organism>
<feature type="compositionally biased region" description="Basic and acidic residues" evidence="1">
    <location>
        <begin position="659"/>
        <end position="668"/>
    </location>
</feature>
<comment type="caution">
    <text evidence="3">The sequence shown here is derived from an EMBL/GenBank/DDBJ whole genome shotgun (WGS) entry which is preliminary data.</text>
</comment>
<feature type="compositionally biased region" description="Polar residues" evidence="1">
    <location>
        <begin position="195"/>
        <end position="219"/>
    </location>
</feature>
<feature type="compositionally biased region" description="Low complexity" evidence="1">
    <location>
        <begin position="750"/>
        <end position="763"/>
    </location>
</feature>
<feature type="region of interest" description="Disordered" evidence="1">
    <location>
        <begin position="803"/>
        <end position="822"/>
    </location>
</feature>
<feature type="region of interest" description="Disordered" evidence="1">
    <location>
        <begin position="437"/>
        <end position="473"/>
    </location>
</feature>